<comment type="similarity">
    <text evidence="2">Belongs to the GILT family.</text>
</comment>
<comment type="caution">
    <text evidence="7">The sequence shown here is derived from an EMBL/GenBank/DDBJ whole genome shotgun (WGS) entry which is preliminary data.</text>
</comment>
<evidence type="ECO:0000256" key="2">
    <source>
        <dbReference type="ARBA" id="ARBA00005679"/>
    </source>
</evidence>
<keyword evidence="3" id="KW-0964">Secreted</keyword>
<dbReference type="PANTHER" id="PTHR13234">
    <property type="entry name" value="GAMMA-INTERFERON INDUCIBLE LYSOSOMAL THIOL REDUCTASE GILT"/>
    <property type="match status" value="1"/>
</dbReference>
<keyword evidence="8" id="KW-1185">Reference proteome</keyword>
<dbReference type="AlphaFoldDB" id="A0A2P6TDR2"/>
<dbReference type="EMBL" id="LHPG02000021">
    <property type="protein sequence ID" value="PRW20777.1"/>
    <property type="molecule type" value="Genomic_DNA"/>
</dbReference>
<proteinExistence type="inferred from homology"/>
<keyword evidence="4" id="KW-0732">Signal</keyword>
<keyword evidence="5" id="KW-0325">Glycoprotein</keyword>
<evidence type="ECO:0000256" key="1">
    <source>
        <dbReference type="ARBA" id="ARBA00004613"/>
    </source>
</evidence>
<feature type="region of interest" description="Disordered" evidence="6">
    <location>
        <begin position="43"/>
        <end position="66"/>
    </location>
</feature>
<accession>A0A2P6TDR2</accession>
<dbReference type="PANTHER" id="PTHR13234:SF8">
    <property type="entry name" value="GAMMA-INTERFERON-INDUCIBLE LYSOSOMAL THIOL REDUCTASE"/>
    <property type="match status" value="1"/>
</dbReference>
<organism evidence="7 8">
    <name type="scientific">Chlorella sorokiniana</name>
    <name type="common">Freshwater green alga</name>
    <dbReference type="NCBI Taxonomy" id="3076"/>
    <lineage>
        <taxon>Eukaryota</taxon>
        <taxon>Viridiplantae</taxon>
        <taxon>Chlorophyta</taxon>
        <taxon>core chlorophytes</taxon>
        <taxon>Trebouxiophyceae</taxon>
        <taxon>Chlorellales</taxon>
        <taxon>Chlorellaceae</taxon>
        <taxon>Chlorella clade</taxon>
        <taxon>Chlorella</taxon>
    </lineage>
</organism>
<dbReference type="Gene3D" id="3.40.30.10">
    <property type="entry name" value="Glutaredoxin"/>
    <property type="match status" value="1"/>
</dbReference>
<dbReference type="GO" id="GO:0016671">
    <property type="term" value="F:oxidoreductase activity, acting on a sulfur group of donors, disulfide as acceptor"/>
    <property type="evidence" value="ECO:0007669"/>
    <property type="project" value="InterPro"/>
</dbReference>
<evidence type="ECO:0000256" key="3">
    <source>
        <dbReference type="ARBA" id="ARBA00022525"/>
    </source>
</evidence>
<name>A0A2P6TDR2_CHLSO</name>
<evidence type="ECO:0000256" key="4">
    <source>
        <dbReference type="ARBA" id="ARBA00022729"/>
    </source>
</evidence>
<reference evidence="7 8" key="1">
    <citation type="journal article" date="2018" name="Plant J.">
        <title>Genome sequences of Chlorella sorokiniana UTEX 1602 and Micractinium conductrix SAG 241.80: implications to maltose excretion by a green alga.</title>
        <authorList>
            <person name="Arriola M.B."/>
            <person name="Velmurugan N."/>
            <person name="Zhang Y."/>
            <person name="Plunkett M.H."/>
            <person name="Hondzo H."/>
            <person name="Barney B.M."/>
        </authorList>
    </citation>
    <scope>NUCLEOTIDE SEQUENCE [LARGE SCALE GENOMIC DNA]</scope>
    <source>
        <strain evidence="8">UTEX 1602</strain>
    </source>
</reference>
<evidence type="ECO:0000313" key="8">
    <source>
        <dbReference type="Proteomes" id="UP000239899"/>
    </source>
</evidence>
<dbReference type="Proteomes" id="UP000239899">
    <property type="component" value="Unassembled WGS sequence"/>
</dbReference>
<gene>
    <name evidence="7" type="ORF">C2E21_8604</name>
</gene>
<comment type="subcellular location">
    <subcellularLocation>
        <location evidence="1">Secreted</location>
    </subcellularLocation>
</comment>
<dbReference type="GO" id="GO:0005576">
    <property type="term" value="C:extracellular region"/>
    <property type="evidence" value="ECO:0007669"/>
    <property type="project" value="UniProtKB-SubCell"/>
</dbReference>
<dbReference type="OrthoDB" id="958254at2759"/>
<dbReference type="Pfam" id="PF03227">
    <property type="entry name" value="GILT"/>
    <property type="match status" value="1"/>
</dbReference>
<dbReference type="STRING" id="3076.A0A2P6TDR2"/>
<protein>
    <submittedName>
        <fullName evidence="7">Gamma-interferon-inducible lysosomal thiol reductase</fullName>
    </submittedName>
</protein>
<evidence type="ECO:0000256" key="6">
    <source>
        <dbReference type="SAM" id="MobiDB-lite"/>
    </source>
</evidence>
<sequence length="271" mass="29147">MEDETASLMPQTHSAWYARRRVPLLLLAGACALLIIVMAGPPRSRAKTESGLPGEPDHASVHGGPAGGAAAAASAAAAAGGCGKVRVDFFGESLCPDCQHMVRDVLGPMFSNGIADLIDLRYHAFGNVHNNSDGSWRYQHGDNEGKYNRYILCAQHFHAKQADWFPYVKCLADNMHSLDHKADECATGLSWDAAQISGCANGDKGKQLETVAAEATWALRPPKTFVPWMVVNGVAIGSDYDKLFLYVCTASSASPKPDACYDLPEKMRHQG</sequence>
<dbReference type="InterPro" id="IPR004911">
    <property type="entry name" value="Interferon-induced_GILT"/>
</dbReference>
<evidence type="ECO:0000313" key="7">
    <source>
        <dbReference type="EMBL" id="PRW20777.1"/>
    </source>
</evidence>
<evidence type="ECO:0000256" key="5">
    <source>
        <dbReference type="ARBA" id="ARBA00023180"/>
    </source>
</evidence>